<comment type="caution">
    <text evidence="1">The sequence shown here is derived from an EMBL/GenBank/DDBJ whole genome shotgun (WGS) entry which is preliminary data.</text>
</comment>
<protein>
    <submittedName>
        <fullName evidence="1">Uncharacterized protein</fullName>
    </submittedName>
</protein>
<dbReference type="AlphaFoldDB" id="A0A6I0WGY1"/>
<name>A0A6I0WGY1_9BACE</name>
<gene>
    <name evidence="1" type="ORF">GAZ43_19905</name>
</gene>
<evidence type="ECO:0000313" key="2">
    <source>
        <dbReference type="Proteomes" id="UP000438288"/>
    </source>
</evidence>
<evidence type="ECO:0000313" key="1">
    <source>
        <dbReference type="EMBL" id="KAB6337108.1"/>
    </source>
</evidence>
<accession>A0A6I0WGY1</accession>
<dbReference type="RefSeq" id="WP_008647129.1">
    <property type="nucleotide sequence ID" value="NZ_CP045612.1"/>
</dbReference>
<organism evidence="1 2">
    <name type="scientific">Bacteroides xylanisolvens</name>
    <dbReference type="NCBI Taxonomy" id="371601"/>
    <lineage>
        <taxon>Bacteria</taxon>
        <taxon>Pseudomonadati</taxon>
        <taxon>Bacteroidota</taxon>
        <taxon>Bacteroidia</taxon>
        <taxon>Bacteroidales</taxon>
        <taxon>Bacteroidaceae</taxon>
        <taxon>Bacteroides</taxon>
    </lineage>
</organism>
<dbReference type="Proteomes" id="UP000438288">
    <property type="component" value="Unassembled WGS sequence"/>
</dbReference>
<dbReference type="EMBL" id="WDCP01000063">
    <property type="protein sequence ID" value="KAB6337108.1"/>
    <property type="molecule type" value="Genomic_DNA"/>
</dbReference>
<sequence>MIDIIANIASILGFTMQMNDKFFAHGMNKEQADNEMLLLFLKQLSVKSKAIKEIHQKYHSLSNDFRLVAVFLTNPVIYEKIVTNRSRALRNALKESLQTPSARIAQTQLSAQLRPCFENLLVSIKDESHLSVEFSGINDCEMKAILRKILNAQKEIFQLHQQFCGIMKTIGSYPLGNWGDSEFDFIKTNQRVFISDFYSIIDYADIILMGYLDIYHCALNLK</sequence>
<proteinExistence type="predicted"/>
<dbReference type="GeneID" id="60925972"/>
<reference evidence="1 2" key="1">
    <citation type="journal article" date="2019" name="Nat. Med.">
        <title>A library of human gut bacterial isolates paired with longitudinal multiomics data enables mechanistic microbiome research.</title>
        <authorList>
            <person name="Poyet M."/>
            <person name="Groussin M."/>
            <person name="Gibbons S.M."/>
            <person name="Avila-Pacheco J."/>
            <person name="Jiang X."/>
            <person name="Kearney S.M."/>
            <person name="Perrotta A.R."/>
            <person name="Berdy B."/>
            <person name="Zhao S."/>
            <person name="Lieberman T.D."/>
            <person name="Swanson P.K."/>
            <person name="Smith M."/>
            <person name="Roesemann S."/>
            <person name="Alexander J.E."/>
            <person name="Rich S.A."/>
            <person name="Livny J."/>
            <person name="Vlamakis H."/>
            <person name="Clish C."/>
            <person name="Bullock K."/>
            <person name="Deik A."/>
            <person name="Scott J."/>
            <person name="Pierce K.A."/>
            <person name="Xavier R.J."/>
            <person name="Alm E.J."/>
        </authorList>
    </citation>
    <scope>NUCLEOTIDE SEQUENCE [LARGE SCALE GENOMIC DNA]</scope>
    <source>
        <strain evidence="1 2">BIOML-A16</strain>
    </source>
</reference>